<evidence type="ECO:0000313" key="1">
    <source>
        <dbReference type="EMBL" id="MCE9239285.1"/>
    </source>
</evidence>
<organism evidence="2 3">
    <name type="scientific">Bacteroides thetaiotaomicron</name>
    <dbReference type="NCBI Taxonomy" id="818"/>
    <lineage>
        <taxon>Bacteria</taxon>
        <taxon>Pseudomonadati</taxon>
        <taxon>Bacteroidota</taxon>
        <taxon>Bacteroidia</taxon>
        <taxon>Bacteroidales</taxon>
        <taxon>Bacteroidaceae</taxon>
        <taxon>Bacteroides</taxon>
    </lineage>
</organism>
<protein>
    <submittedName>
        <fullName evidence="2">Fimbrillin family protein</fullName>
    </submittedName>
</protein>
<dbReference type="AlphaFoldDB" id="A0A415M6S4"/>
<dbReference type="PROSITE" id="PS51257">
    <property type="entry name" value="PROKAR_LIPOPROTEIN"/>
    <property type="match status" value="1"/>
</dbReference>
<dbReference type="Proteomes" id="UP001200544">
    <property type="component" value="Unassembled WGS sequence"/>
</dbReference>
<reference evidence="1" key="2">
    <citation type="submission" date="2021-07" db="EMBL/GenBank/DDBJ databases">
        <title>Comparative genomics of Bacteroides fragilis group isolates reveals species-dependent resistance mechanisms and validates clinical tools for resistance prediction.</title>
        <authorList>
            <person name="Wallace M.J."/>
            <person name="Jean S."/>
            <person name="Wallace M.A."/>
            <person name="Carey-Ann B.D."/>
            <person name="Dantas G."/>
        </authorList>
    </citation>
    <scope>NUCLEOTIDE SEQUENCE</scope>
    <source>
        <strain evidence="1">BJH_160</strain>
    </source>
</reference>
<dbReference type="CDD" id="cd13121">
    <property type="entry name" value="BF2867_like_C"/>
    <property type="match status" value="1"/>
</dbReference>
<dbReference type="Gene3D" id="2.60.40.2620">
    <property type="entry name" value="Fimbrillin-like"/>
    <property type="match status" value="1"/>
</dbReference>
<gene>
    <name evidence="2" type="ORF">DW011_00535</name>
    <name evidence="1" type="ORF">K0H07_19250</name>
</gene>
<accession>A0A415M6S4</accession>
<proteinExistence type="predicted"/>
<name>A0A415M6S4_BACT4</name>
<evidence type="ECO:0000313" key="3">
    <source>
        <dbReference type="Proteomes" id="UP000283616"/>
    </source>
</evidence>
<dbReference type="CDD" id="cd13120">
    <property type="entry name" value="BF2867_like_N"/>
    <property type="match status" value="1"/>
</dbReference>
<dbReference type="RefSeq" id="WP_117578957.1">
    <property type="nucleotide sequence ID" value="NZ_BAABZI010000001.1"/>
</dbReference>
<comment type="caution">
    <text evidence="2">The sequence shown here is derived from an EMBL/GenBank/DDBJ whole genome shotgun (WGS) entry which is preliminary data.</text>
</comment>
<dbReference type="Proteomes" id="UP000283616">
    <property type="component" value="Unassembled WGS sequence"/>
</dbReference>
<dbReference type="EMBL" id="JAHYQA010000012">
    <property type="protein sequence ID" value="MCE9239285.1"/>
    <property type="molecule type" value="Genomic_DNA"/>
</dbReference>
<dbReference type="EMBL" id="QROV01000001">
    <property type="protein sequence ID" value="RHL64312.1"/>
    <property type="molecule type" value="Genomic_DNA"/>
</dbReference>
<dbReference type="InterPro" id="IPR042278">
    <property type="entry name" value="Mfa-like_1_N"/>
</dbReference>
<sequence>MKKVLLAIAAVATITSCSQNEEFENPNQQAKIGFTSVVKKATRATDTTTDNFLAFTVSSYVTSATYDGTTLLGNAYMNGVSYTKANAASVWSTEDAGSYYWPSLDSEKKVQFFAYPTTVKSSYSVPTVDPVAPATGYPSISFEVNATPANQIDLVVAHAANVVNSTDAGVSADGKLTLDFKHVLTRVNFAYIPGDLNLTYTVTAISIADIQGGTAKYNFDASDGNWDLTGTTKVNSYSYDVKQSAEKVAGKEYYSLADADASWMLLPQKVNGKIISISYSTKQGEMEVYKGTKTVTLPANAEWEVGKNVLYILTLPAGAAKVQIDTKVNGWNNATETPESAK</sequence>
<evidence type="ECO:0000313" key="2">
    <source>
        <dbReference type="EMBL" id="RHL64312.1"/>
    </source>
</evidence>
<reference evidence="2 3" key="1">
    <citation type="submission" date="2018-08" db="EMBL/GenBank/DDBJ databases">
        <title>A genome reference for cultivated species of the human gut microbiota.</title>
        <authorList>
            <person name="Zou Y."/>
            <person name="Xue W."/>
            <person name="Luo G."/>
        </authorList>
    </citation>
    <scope>NUCLEOTIDE SEQUENCE [LARGE SCALE GENOMIC DNA]</scope>
    <source>
        <strain evidence="2 3">AF37-12</strain>
    </source>
</reference>